<keyword evidence="5 7" id="KW-1133">Transmembrane helix</keyword>
<feature type="transmembrane region" description="Helical" evidence="7">
    <location>
        <begin position="140"/>
        <end position="158"/>
    </location>
</feature>
<dbReference type="GO" id="GO:0005886">
    <property type="term" value="C:plasma membrane"/>
    <property type="evidence" value="ECO:0007669"/>
    <property type="project" value="UniProtKB-SubCell"/>
</dbReference>
<gene>
    <name evidence="8" type="ORF">CNR27_08910</name>
</gene>
<sequence>MARQLRPRRYPLALDAALPPSAAAPTAFVAGGAGCPPGRAPRNALPVDCAQENGMAIVDVLRDDRAWKQGVRTAVAAAVSFLFAEAFSLPQGYWAVISAVLITQETMGATVQAVRVRLMGTFAGAAIGFLLAMVTPSGEWGTLVALVISTGWLAIFAVRYPSLRIAPMTAAIMLVAAPSHADVVVSAGHRVLEILIGCLIGIGVQLLVFPRRAETLLRSEVAEVLVLLGQVIVAPRDGANAALDGKLDEAFARLDAFGQQAEAERFGREHGGAVDPDRVNHALRHLRIAVSGLHRVWRRALRDGDSHVAAGLRAVGEAIRAYLLELAAEFGHGGPAANSRRVVQAAARLPRVAPPGGSAADDQMVVSYGDALDQAKLALDQLRDAVTGARTPPRPTPGQSRS</sequence>
<dbReference type="Proteomes" id="UP000218968">
    <property type="component" value="Chromosome"/>
</dbReference>
<evidence type="ECO:0000313" key="9">
    <source>
        <dbReference type="Proteomes" id="UP000218968"/>
    </source>
</evidence>
<evidence type="ECO:0000256" key="6">
    <source>
        <dbReference type="ARBA" id="ARBA00023136"/>
    </source>
</evidence>
<keyword evidence="6 7" id="KW-0472">Membrane</keyword>
<evidence type="ECO:0000256" key="2">
    <source>
        <dbReference type="ARBA" id="ARBA00022448"/>
    </source>
</evidence>
<dbReference type="InterPro" id="IPR006726">
    <property type="entry name" value="PHBA_efflux_AaeB/fusaric-R"/>
</dbReference>
<dbReference type="PROSITE" id="PS51257">
    <property type="entry name" value="PROKAR_LIPOPROTEIN"/>
    <property type="match status" value="1"/>
</dbReference>
<reference evidence="9" key="1">
    <citation type="submission" date="2017-09" db="EMBL/GenBank/DDBJ databases">
        <title>Luteimonas liuhanmingii sp.nov., isolated from the intestinal contents of Tibetan Plateau Pika in Yushu, Qinghai Province, China.</title>
        <authorList>
            <person name="Gui Z."/>
        </authorList>
    </citation>
    <scope>NUCLEOTIDE SEQUENCE [LARGE SCALE GENOMIC DNA]</scope>
    <source>
        <strain evidence="9">100111</strain>
    </source>
</reference>
<dbReference type="PANTHER" id="PTHR30509">
    <property type="entry name" value="P-HYDROXYBENZOIC ACID EFFLUX PUMP SUBUNIT-RELATED"/>
    <property type="match status" value="1"/>
</dbReference>
<keyword evidence="2" id="KW-0813">Transport</keyword>
<evidence type="ECO:0008006" key="10">
    <source>
        <dbReference type="Google" id="ProtNLM"/>
    </source>
</evidence>
<organism evidence="8 9">
    <name type="scientific">Luteimonas chenhongjianii</name>
    <dbReference type="NCBI Taxonomy" id="2006110"/>
    <lineage>
        <taxon>Bacteria</taxon>
        <taxon>Pseudomonadati</taxon>
        <taxon>Pseudomonadota</taxon>
        <taxon>Gammaproteobacteria</taxon>
        <taxon>Lysobacterales</taxon>
        <taxon>Lysobacteraceae</taxon>
        <taxon>Luteimonas</taxon>
    </lineage>
</organism>
<evidence type="ECO:0000256" key="3">
    <source>
        <dbReference type="ARBA" id="ARBA00022475"/>
    </source>
</evidence>
<name>A0A290XEI6_9GAMM</name>
<keyword evidence="3" id="KW-1003">Cell membrane</keyword>
<feature type="transmembrane region" description="Helical" evidence="7">
    <location>
        <begin position="116"/>
        <end position="134"/>
    </location>
</feature>
<evidence type="ECO:0000256" key="4">
    <source>
        <dbReference type="ARBA" id="ARBA00022692"/>
    </source>
</evidence>
<dbReference type="KEGG" id="lum:CNR27_08910"/>
<protein>
    <recommendedName>
        <fullName evidence="10">FUSC family protein</fullName>
    </recommendedName>
</protein>
<evidence type="ECO:0000256" key="7">
    <source>
        <dbReference type="SAM" id="Phobius"/>
    </source>
</evidence>
<proteinExistence type="predicted"/>
<dbReference type="AlphaFoldDB" id="A0A290XEI6"/>
<evidence type="ECO:0000313" key="8">
    <source>
        <dbReference type="EMBL" id="ATD67540.1"/>
    </source>
</evidence>
<dbReference type="GO" id="GO:0022857">
    <property type="term" value="F:transmembrane transporter activity"/>
    <property type="evidence" value="ECO:0007669"/>
    <property type="project" value="InterPro"/>
</dbReference>
<keyword evidence="4 7" id="KW-0812">Transmembrane</keyword>
<feature type="transmembrane region" description="Helical" evidence="7">
    <location>
        <begin position="191"/>
        <end position="209"/>
    </location>
</feature>
<keyword evidence="9" id="KW-1185">Reference proteome</keyword>
<accession>A0A290XEI6</accession>
<dbReference type="EMBL" id="CP023406">
    <property type="protein sequence ID" value="ATD67540.1"/>
    <property type="molecule type" value="Genomic_DNA"/>
</dbReference>
<evidence type="ECO:0000256" key="1">
    <source>
        <dbReference type="ARBA" id="ARBA00004651"/>
    </source>
</evidence>
<dbReference type="Pfam" id="PF04632">
    <property type="entry name" value="FUSC"/>
    <property type="match status" value="1"/>
</dbReference>
<dbReference type="PANTHER" id="PTHR30509:SF9">
    <property type="entry name" value="MULTIDRUG RESISTANCE PROTEIN MDTO"/>
    <property type="match status" value="1"/>
</dbReference>
<comment type="subcellular location">
    <subcellularLocation>
        <location evidence="1">Cell membrane</location>
        <topology evidence="1">Multi-pass membrane protein</topology>
    </subcellularLocation>
</comment>
<evidence type="ECO:0000256" key="5">
    <source>
        <dbReference type="ARBA" id="ARBA00022989"/>
    </source>
</evidence>